<evidence type="ECO:0000256" key="1">
    <source>
        <dbReference type="ARBA" id="ARBA00009350"/>
    </source>
</evidence>
<reference evidence="4 5" key="1">
    <citation type="submission" date="2019-06" db="EMBL/GenBank/DDBJ databases">
        <title>Desulfobotulus mexicanus sp. nov., a novel sulfate-reducing bacterium isolated from the sediment of an alkaline crater lake in Mexico.</title>
        <authorList>
            <person name="Hirschler-Rea A."/>
        </authorList>
    </citation>
    <scope>NUCLEOTIDE SEQUENCE [LARGE SCALE GENOMIC DNA]</scope>
    <source>
        <strain evidence="4 5">PAR22N</strain>
    </source>
</reference>
<dbReference type="HAMAP" id="MF_00674">
    <property type="entry name" value="UPF0251"/>
    <property type="match status" value="1"/>
</dbReference>
<evidence type="ECO:0000313" key="5">
    <source>
        <dbReference type="Proteomes" id="UP000321899"/>
    </source>
</evidence>
<evidence type="ECO:0000256" key="2">
    <source>
        <dbReference type="HAMAP-Rule" id="MF_00674"/>
    </source>
</evidence>
<sequence>MVRPKKNRIVSAHPEVSYFKPRGIPLRDLDEVILTVDEREALRLADLEDLSHADAGERMEVSRATFGRILQKARNTVADAMIHGKAIRVEGGVYTLRKASHFLCLGCQRAFEHPLEEEHPEHCPRCTHPEVKPAES</sequence>
<evidence type="ECO:0000313" key="4">
    <source>
        <dbReference type="EMBL" id="TYT74532.1"/>
    </source>
</evidence>
<accession>A0A5S5MFN6</accession>
<dbReference type="SUPFAM" id="SSF88659">
    <property type="entry name" value="Sigma3 and sigma4 domains of RNA polymerase sigma factors"/>
    <property type="match status" value="1"/>
</dbReference>
<organism evidence="4 5">
    <name type="scientific">Desulfobotulus mexicanus</name>
    <dbReference type="NCBI Taxonomy" id="2586642"/>
    <lineage>
        <taxon>Bacteria</taxon>
        <taxon>Pseudomonadati</taxon>
        <taxon>Thermodesulfobacteriota</taxon>
        <taxon>Desulfobacteria</taxon>
        <taxon>Desulfobacterales</taxon>
        <taxon>Desulfobacteraceae</taxon>
        <taxon>Desulfobotulus</taxon>
    </lineage>
</organism>
<dbReference type="PANTHER" id="PTHR37478:SF2">
    <property type="entry name" value="UPF0251 PROTEIN TK0562"/>
    <property type="match status" value="1"/>
</dbReference>
<dbReference type="InterPro" id="IPR002852">
    <property type="entry name" value="UPF0251"/>
</dbReference>
<dbReference type="Gene3D" id="1.10.10.10">
    <property type="entry name" value="Winged helix-like DNA-binding domain superfamily/Winged helix DNA-binding domain"/>
    <property type="match status" value="1"/>
</dbReference>
<dbReference type="PANTHER" id="PTHR37478">
    <property type="match status" value="1"/>
</dbReference>
<gene>
    <name evidence="4" type="ORF">FIM25_09160</name>
</gene>
<comment type="caution">
    <text evidence="4">The sequence shown here is derived from an EMBL/GenBank/DDBJ whole genome shotgun (WGS) entry which is preliminary data.</text>
</comment>
<dbReference type="OrthoDB" id="280278at2"/>
<dbReference type="RefSeq" id="WP_139448505.1">
    <property type="nucleotide sequence ID" value="NZ_VDMB01000010.1"/>
</dbReference>
<dbReference type="InterPro" id="IPR036388">
    <property type="entry name" value="WH-like_DNA-bd_sf"/>
</dbReference>
<dbReference type="Pfam" id="PF02001">
    <property type="entry name" value="DUF134"/>
    <property type="match status" value="1"/>
</dbReference>
<comment type="similarity">
    <text evidence="1 2">Belongs to the UPF0251 family.</text>
</comment>
<dbReference type="AlphaFoldDB" id="A0A5S5MFN6"/>
<dbReference type="Proteomes" id="UP000321899">
    <property type="component" value="Unassembled WGS sequence"/>
</dbReference>
<protein>
    <recommendedName>
        <fullName evidence="2">UPF0251 protein FIM25_09160</fullName>
    </recommendedName>
</protein>
<dbReference type="EMBL" id="VDMB01000010">
    <property type="protein sequence ID" value="TYT74532.1"/>
    <property type="molecule type" value="Genomic_DNA"/>
</dbReference>
<keyword evidence="5" id="KW-1185">Reference proteome</keyword>
<evidence type="ECO:0000256" key="3">
    <source>
        <dbReference type="SAM" id="MobiDB-lite"/>
    </source>
</evidence>
<name>A0A5S5MFN6_9BACT</name>
<dbReference type="InterPro" id="IPR013324">
    <property type="entry name" value="RNA_pol_sigma_r3/r4-like"/>
</dbReference>
<feature type="region of interest" description="Disordered" evidence="3">
    <location>
        <begin position="117"/>
        <end position="136"/>
    </location>
</feature>
<proteinExistence type="inferred from homology"/>